<keyword evidence="5" id="KW-1185">Reference proteome</keyword>
<keyword evidence="2" id="KW-1133">Transmembrane helix</keyword>
<feature type="compositionally biased region" description="Basic residues" evidence="1">
    <location>
        <begin position="8"/>
        <end position="23"/>
    </location>
</feature>
<evidence type="ECO:0000313" key="4">
    <source>
        <dbReference type="EMBL" id="RAG83713.1"/>
    </source>
</evidence>
<proteinExistence type="predicted"/>
<dbReference type="EMBL" id="QKYN01000081">
    <property type="protein sequence ID" value="RAG83713.1"/>
    <property type="molecule type" value="Genomic_DNA"/>
</dbReference>
<gene>
    <name evidence="4" type="ORF">DN069_20895</name>
    <name evidence="3" type="ORF">DN069_28055</name>
</gene>
<accession>A0A2X0J4R8</accession>
<dbReference type="EMBL" id="QKYN01000116">
    <property type="protein sequence ID" value="RAG82368.1"/>
    <property type="molecule type" value="Genomic_DNA"/>
</dbReference>
<comment type="caution">
    <text evidence="3">The sequence shown here is derived from an EMBL/GenBank/DDBJ whole genome shotgun (WGS) entry which is preliminary data.</text>
</comment>
<reference evidence="3 5" key="1">
    <citation type="submission" date="2018-06" db="EMBL/GenBank/DDBJ databases">
        <title>Streptacidiphilus pinicola sp. nov., isolated from pine grove soil.</title>
        <authorList>
            <person name="Roh S.G."/>
            <person name="Park S."/>
            <person name="Kim M.-K."/>
            <person name="Yun B.-R."/>
            <person name="Park J."/>
            <person name="Kim M.J."/>
            <person name="Kim Y.S."/>
            <person name="Kim S.B."/>
        </authorList>
    </citation>
    <scope>NUCLEOTIDE SEQUENCE [LARGE SCALE GENOMIC DNA]</scope>
    <source>
        <strain evidence="3 5">MMS16-CNU450</strain>
    </source>
</reference>
<evidence type="ECO:0000256" key="2">
    <source>
        <dbReference type="SAM" id="Phobius"/>
    </source>
</evidence>
<evidence type="ECO:0000313" key="5">
    <source>
        <dbReference type="Proteomes" id="UP000248889"/>
    </source>
</evidence>
<keyword evidence="2" id="KW-0472">Membrane</keyword>
<evidence type="ECO:0000256" key="1">
    <source>
        <dbReference type="SAM" id="MobiDB-lite"/>
    </source>
</evidence>
<sequence>MAPEGYHHVRGHIRRNPRPRMRKTSGWVVAAVVVGAVWLWGHGTSSASTGTAPTHPSSTASVAANH</sequence>
<feature type="region of interest" description="Disordered" evidence="1">
    <location>
        <begin position="1"/>
        <end position="23"/>
    </location>
</feature>
<protein>
    <submittedName>
        <fullName evidence="3">Uncharacterized protein</fullName>
    </submittedName>
</protein>
<name>A0A2X0J4R8_9ACTN</name>
<feature type="region of interest" description="Disordered" evidence="1">
    <location>
        <begin position="44"/>
        <end position="66"/>
    </location>
</feature>
<feature type="transmembrane region" description="Helical" evidence="2">
    <location>
        <begin position="24"/>
        <end position="41"/>
    </location>
</feature>
<evidence type="ECO:0000313" key="3">
    <source>
        <dbReference type="EMBL" id="RAG82368.1"/>
    </source>
</evidence>
<dbReference type="AlphaFoldDB" id="A0A2X0J4R8"/>
<dbReference type="Proteomes" id="UP000248889">
    <property type="component" value="Unassembled WGS sequence"/>
</dbReference>
<dbReference type="RefSeq" id="WP_111503036.1">
    <property type="nucleotide sequence ID" value="NZ_QKYN01000081.1"/>
</dbReference>
<keyword evidence="2" id="KW-0812">Transmembrane</keyword>
<organism evidence="3 5">
    <name type="scientific">Streptacidiphilus pinicola</name>
    <dbReference type="NCBI Taxonomy" id="2219663"/>
    <lineage>
        <taxon>Bacteria</taxon>
        <taxon>Bacillati</taxon>
        <taxon>Actinomycetota</taxon>
        <taxon>Actinomycetes</taxon>
        <taxon>Kitasatosporales</taxon>
        <taxon>Streptomycetaceae</taxon>
        <taxon>Streptacidiphilus</taxon>
    </lineage>
</organism>